<sequence>MIGATRMREPTHQESRAIRVLGFIALTAFAVWLPFYLAGTFDGPHTVDSAPASSEPPTPRPSAPPPAASSAATSGTVACTIQSGSGTFFVNVWSQPTAVSSTAREAPLFRVTHTICWIAPASTYGAESTRRLPVRCRSQGFTAILRSRTWRPRASSVVLTEVRRRLTFAPMAMVGIVINRQMRQSTGPSASGSTGHRADPVSPGWHSRSACSSIGCWLTHRGRPGRRRRGQPATVATPSLQACSVLSARGRARSCDA</sequence>
<proteinExistence type="predicted"/>
<comment type="caution">
    <text evidence="3">The sequence shown here is derived from an EMBL/GenBank/DDBJ whole genome shotgun (WGS) entry which is preliminary data.</text>
</comment>
<name>A0A4R1HNJ7_PSEEN</name>
<feature type="compositionally biased region" description="Polar residues" evidence="1">
    <location>
        <begin position="184"/>
        <end position="194"/>
    </location>
</feature>
<dbReference type="Proteomes" id="UP000295560">
    <property type="component" value="Unassembled WGS sequence"/>
</dbReference>
<gene>
    <name evidence="3" type="ORF">EV378_6780</name>
</gene>
<evidence type="ECO:0000256" key="1">
    <source>
        <dbReference type="SAM" id="MobiDB-lite"/>
    </source>
</evidence>
<feature type="region of interest" description="Disordered" evidence="1">
    <location>
        <begin position="47"/>
        <end position="74"/>
    </location>
</feature>
<organism evidence="3 4">
    <name type="scientific">Pseudonocardia endophytica</name>
    <dbReference type="NCBI Taxonomy" id="401976"/>
    <lineage>
        <taxon>Bacteria</taxon>
        <taxon>Bacillati</taxon>
        <taxon>Actinomycetota</taxon>
        <taxon>Actinomycetes</taxon>
        <taxon>Pseudonocardiales</taxon>
        <taxon>Pseudonocardiaceae</taxon>
        <taxon>Pseudonocardia</taxon>
    </lineage>
</organism>
<reference evidence="3 4" key="1">
    <citation type="submission" date="2019-03" db="EMBL/GenBank/DDBJ databases">
        <title>Sequencing the genomes of 1000 actinobacteria strains.</title>
        <authorList>
            <person name="Klenk H.-P."/>
        </authorList>
    </citation>
    <scope>NUCLEOTIDE SEQUENCE [LARGE SCALE GENOMIC DNA]</scope>
    <source>
        <strain evidence="3 4">DSM 44969</strain>
    </source>
</reference>
<dbReference type="AlphaFoldDB" id="A0A4R1HNJ7"/>
<feature type="compositionally biased region" description="Pro residues" evidence="1">
    <location>
        <begin position="54"/>
        <end position="67"/>
    </location>
</feature>
<evidence type="ECO:0000256" key="2">
    <source>
        <dbReference type="SAM" id="Phobius"/>
    </source>
</evidence>
<keyword evidence="4" id="KW-1185">Reference proteome</keyword>
<dbReference type="EMBL" id="SMFZ01000002">
    <property type="protein sequence ID" value="TCK22771.1"/>
    <property type="molecule type" value="Genomic_DNA"/>
</dbReference>
<feature type="region of interest" description="Disordered" evidence="1">
    <location>
        <begin position="184"/>
        <end position="209"/>
    </location>
</feature>
<keyword evidence="2" id="KW-0812">Transmembrane</keyword>
<accession>A0A4R1HNJ7</accession>
<keyword evidence="2" id="KW-1133">Transmembrane helix</keyword>
<protein>
    <submittedName>
        <fullName evidence="3">Uncharacterized protein</fullName>
    </submittedName>
</protein>
<evidence type="ECO:0000313" key="4">
    <source>
        <dbReference type="Proteomes" id="UP000295560"/>
    </source>
</evidence>
<keyword evidence="2" id="KW-0472">Membrane</keyword>
<evidence type="ECO:0000313" key="3">
    <source>
        <dbReference type="EMBL" id="TCK22771.1"/>
    </source>
</evidence>
<feature type="transmembrane region" description="Helical" evidence="2">
    <location>
        <begin position="20"/>
        <end position="39"/>
    </location>
</feature>